<keyword evidence="2" id="KW-1185">Reference proteome</keyword>
<name>A0ACC0P186_RHOML</name>
<accession>A0ACC0P186</accession>
<comment type="caution">
    <text evidence="1">The sequence shown here is derived from an EMBL/GenBank/DDBJ whole genome shotgun (WGS) entry which is preliminary data.</text>
</comment>
<reference evidence="1" key="1">
    <citation type="submission" date="2022-02" db="EMBL/GenBank/DDBJ databases">
        <title>Plant Genome Project.</title>
        <authorList>
            <person name="Zhang R.-G."/>
        </authorList>
    </citation>
    <scope>NUCLEOTIDE SEQUENCE</scope>
    <source>
        <strain evidence="1">AT1</strain>
    </source>
</reference>
<proteinExistence type="predicted"/>
<dbReference type="EMBL" id="CM046391">
    <property type="protein sequence ID" value="KAI8558522.1"/>
    <property type="molecule type" value="Genomic_DNA"/>
</dbReference>
<evidence type="ECO:0000313" key="1">
    <source>
        <dbReference type="EMBL" id="KAI8558522.1"/>
    </source>
</evidence>
<evidence type="ECO:0000313" key="2">
    <source>
        <dbReference type="Proteomes" id="UP001062846"/>
    </source>
</evidence>
<protein>
    <submittedName>
        <fullName evidence="1">Uncharacterized protein</fullName>
    </submittedName>
</protein>
<sequence length="948" mass="107479">MTTSSSPPLSLPHRDPEFPHSQNPNFQQQTEAQSQPQSPQTLTLDFPNPRDPEAQEEDPIIVDHKGEEEPNKSAMSKSGISSSLSPPRLSIPPNTDQEPNPRSLTSPTSLSRRPSKKKKGWPKKQKAIEKKVQTLIENLKPIPFKPSKTLNFGKHEKLLKRLGLWDFVHTEFDREVRVDLIAQLIANYESRSSYVNGLRVAVNRADLGRAFKLPVKKEKGGGSVLSEAVDLDSEAVVTEESIGFVEDFVSNWLLLHEDTWILPNEVVNWTKAVKDGHPEKVDWAGLIWFMVEKELNQGNKLKECYYASHLQHLIRSQREELFQEENREEVGVEVKDEDDGGDVEMWQESKGEAEVEVKEKDDGGEVKMGQESKVETMVEAKKEEVDAEIKMGEESVVEAREEVKEEEEDSGEVKMGKEPTVELGVDVKEEEGGGKVMMEKQPMVDVGVDVKDDEDGGDVKIGKEPMMEAEVDVKEEVNLGEEPLVESGVDVMEEVNLGEEPLVESGVDVKEEVEFGEEPMVEAGVEVKEEEDGRGEMKMGGFDDFQGQQLEGNVMGEELNVELTLGKEIAEMEEQDADVKEGDMMDVEDSEADEQEQGQWLLDGKNSAGDHFLQRCNIDASTCMDGDEERKPEEEEEEEEVDDEEEEEEAEDDHFSLLSRGNTLEGDMLTGNLLQGMETTQMPFSLTDTHGTSGGPSIFGHGSFGHGSKREIVHEDDISHKRIRSDGPWSHKSSDFEMCMEEMQHWMGKARMVYQEKENAFEVSNTSQQLLLGEIQRRDDLIEHLQKTKREEIQKKDGEIYRLERELYLMGSLLDGYRKAVKETQKSFFEYRQQCQLLEEPVYKDAGPGGLVLSTTELEKQRQKREEEEKMVRMVFEQKVKEFEENVFGKIEEKMEAHFNDVLKLNKRLMDAENEFKLLKELSAKPKVPVTSESAPVETTPTSDVVDM</sequence>
<dbReference type="Proteomes" id="UP001062846">
    <property type="component" value="Chromosome 4"/>
</dbReference>
<gene>
    <name evidence="1" type="ORF">RHMOL_Rhmol04G0101000</name>
</gene>
<organism evidence="1 2">
    <name type="scientific">Rhododendron molle</name>
    <name type="common">Chinese azalea</name>
    <name type="synonym">Azalea mollis</name>
    <dbReference type="NCBI Taxonomy" id="49168"/>
    <lineage>
        <taxon>Eukaryota</taxon>
        <taxon>Viridiplantae</taxon>
        <taxon>Streptophyta</taxon>
        <taxon>Embryophyta</taxon>
        <taxon>Tracheophyta</taxon>
        <taxon>Spermatophyta</taxon>
        <taxon>Magnoliopsida</taxon>
        <taxon>eudicotyledons</taxon>
        <taxon>Gunneridae</taxon>
        <taxon>Pentapetalae</taxon>
        <taxon>asterids</taxon>
        <taxon>Ericales</taxon>
        <taxon>Ericaceae</taxon>
        <taxon>Ericoideae</taxon>
        <taxon>Rhodoreae</taxon>
        <taxon>Rhododendron</taxon>
    </lineage>
</organism>